<dbReference type="InterPro" id="IPR026906">
    <property type="entry name" value="LRR_5"/>
</dbReference>
<dbReference type="InterPro" id="IPR001611">
    <property type="entry name" value="Leu-rich_rpt"/>
</dbReference>
<evidence type="ECO:0000256" key="3">
    <source>
        <dbReference type="SAM" id="SignalP"/>
    </source>
</evidence>
<keyword evidence="2" id="KW-0677">Repeat</keyword>
<dbReference type="Gene3D" id="3.80.10.10">
    <property type="entry name" value="Ribonuclease Inhibitor"/>
    <property type="match status" value="3"/>
</dbReference>
<dbReference type="Proteomes" id="UP001642520">
    <property type="component" value="Unassembled WGS sequence"/>
</dbReference>
<dbReference type="SMART" id="SM00369">
    <property type="entry name" value="LRR_TYP"/>
    <property type="match status" value="10"/>
</dbReference>
<dbReference type="InterPro" id="IPR032675">
    <property type="entry name" value="LRR_dom_sf"/>
</dbReference>
<evidence type="ECO:0000256" key="1">
    <source>
        <dbReference type="ARBA" id="ARBA00022614"/>
    </source>
</evidence>
<comment type="caution">
    <text evidence="4">The sequence shown here is derived from an EMBL/GenBank/DDBJ whole genome shotgun (WGS) entry which is preliminary data.</text>
</comment>
<feature type="signal peptide" evidence="3">
    <location>
        <begin position="1"/>
        <end position="21"/>
    </location>
</feature>
<keyword evidence="3" id="KW-0732">Signal</keyword>
<dbReference type="EMBL" id="CAXAJV020001301">
    <property type="protein sequence ID" value="CAL7952260.1"/>
    <property type="molecule type" value="Genomic_DNA"/>
</dbReference>
<dbReference type="PANTHER" id="PTHR45617:SF181">
    <property type="entry name" value="LP04042P"/>
    <property type="match status" value="1"/>
</dbReference>
<dbReference type="SUPFAM" id="SSF52058">
    <property type="entry name" value="L domain-like"/>
    <property type="match status" value="1"/>
</dbReference>
<evidence type="ECO:0000313" key="5">
    <source>
        <dbReference type="Proteomes" id="UP001642520"/>
    </source>
</evidence>
<evidence type="ECO:0000256" key="2">
    <source>
        <dbReference type="ARBA" id="ARBA00022737"/>
    </source>
</evidence>
<dbReference type="Pfam" id="PF13306">
    <property type="entry name" value="LRR_5"/>
    <property type="match status" value="1"/>
</dbReference>
<dbReference type="Pfam" id="PF13855">
    <property type="entry name" value="LRR_8"/>
    <property type="match status" value="2"/>
</dbReference>
<sequence length="348" mass="38404">MFRSPLSIFSIVLLCLAIAGAEEQPSCQLLEGYRVCHKRGTLTEVVDEESSDHYLYIHYFNLTAIGENAFKNLSKTTTLSLGEGNKISAVTRDSFKGLEQLEELHLDNNTIPLSANLFAELKQLASLTLTFNKINKIPKDAFSGFTMLISLHLDYNDLESIDKDAFSTLPTFATRLISLSNNKISNIETGALSHLHQLRWLYLDNNKLTAIGSLTQGLQNLVELSLKNNQLTGISKNDLKGLNELMGLYLEQNQIANIEEGAFADLVQMVHLDLKKNHLTQINGNLFRGMSKLQKLDLSENQITVLKPDAFAGLPALKTLSLAGNKLTSVNRAELGLSDSANLTVVLA</sequence>
<dbReference type="SMART" id="SM00365">
    <property type="entry name" value="LRR_SD22"/>
    <property type="match status" value="6"/>
</dbReference>
<reference evidence="4 5" key="1">
    <citation type="submission" date="2024-08" db="EMBL/GenBank/DDBJ databases">
        <authorList>
            <person name="Will J Nash"/>
            <person name="Angela Man"/>
            <person name="Seanna McTaggart"/>
            <person name="Kendall Baker"/>
            <person name="Tom Barker"/>
            <person name="Leah Catchpole"/>
            <person name="Alex Durrant"/>
            <person name="Karim Gharbi"/>
            <person name="Naomi Irish"/>
            <person name="Gemy Kaithakottil"/>
            <person name="Debby Ku"/>
            <person name="Aaliyah Providence"/>
            <person name="Felix Shaw"/>
            <person name="David Swarbreck"/>
            <person name="Chris Watkins"/>
            <person name="Ann M. McCartney"/>
            <person name="Giulio Formenti"/>
            <person name="Alice Mouton"/>
            <person name="Noel Vella"/>
            <person name="Bjorn M von Reumont"/>
            <person name="Adriana Vella"/>
            <person name="Wilfried Haerty"/>
        </authorList>
    </citation>
    <scope>NUCLEOTIDE SEQUENCE [LARGE SCALE GENOMIC DNA]</scope>
</reference>
<keyword evidence="5" id="KW-1185">Reference proteome</keyword>
<dbReference type="InterPro" id="IPR003591">
    <property type="entry name" value="Leu-rich_rpt_typical-subtyp"/>
</dbReference>
<keyword evidence="1" id="KW-0433">Leucine-rich repeat</keyword>
<dbReference type="PANTHER" id="PTHR45617">
    <property type="entry name" value="LEUCINE RICH REPEAT FAMILY PROTEIN"/>
    <property type="match status" value="1"/>
</dbReference>
<name>A0ABP1PM60_XYLVO</name>
<proteinExistence type="predicted"/>
<dbReference type="PROSITE" id="PS51450">
    <property type="entry name" value="LRR"/>
    <property type="match status" value="2"/>
</dbReference>
<evidence type="ECO:0000313" key="4">
    <source>
        <dbReference type="EMBL" id="CAL7952260.1"/>
    </source>
</evidence>
<organism evidence="4 5">
    <name type="scientific">Xylocopa violacea</name>
    <name type="common">Violet carpenter bee</name>
    <name type="synonym">Apis violacea</name>
    <dbReference type="NCBI Taxonomy" id="135666"/>
    <lineage>
        <taxon>Eukaryota</taxon>
        <taxon>Metazoa</taxon>
        <taxon>Ecdysozoa</taxon>
        <taxon>Arthropoda</taxon>
        <taxon>Hexapoda</taxon>
        <taxon>Insecta</taxon>
        <taxon>Pterygota</taxon>
        <taxon>Neoptera</taxon>
        <taxon>Endopterygota</taxon>
        <taxon>Hymenoptera</taxon>
        <taxon>Apocrita</taxon>
        <taxon>Aculeata</taxon>
        <taxon>Apoidea</taxon>
        <taxon>Anthophila</taxon>
        <taxon>Apidae</taxon>
        <taxon>Xylocopa</taxon>
        <taxon>Xylocopa</taxon>
    </lineage>
</organism>
<protein>
    <submittedName>
        <fullName evidence="4">Uncharacterized protein</fullName>
    </submittedName>
</protein>
<gene>
    <name evidence="4" type="ORF">XYLVIOL_LOCUS10963</name>
</gene>
<feature type="chain" id="PRO_5045627290" evidence="3">
    <location>
        <begin position="22"/>
        <end position="348"/>
    </location>
</feature>
<accession>A0ABP1PM60</accession>